<dbReference type="AlphaFoldDB" id="A0A4S4FID1"/>
<reference evidence="9 10" key="1">
    <citation type="submission" date="2019-04" db="EMBL/GenBank/DDBJ databases">
        <authorList>
            <person name="Jiang L."/>
        </authorList>
    </citation>
    <scope>NUCLEOTIDE SEQUENCE [LARGE SCALE GENOMIC DNA]</scope>
    <source>
        <strain evidence="9 10">YIM 131853</strain>
    </source>
</reference>
<dbReference type="Gene3D" id="3.40.50.2300">
    <property type="match status" value="2"/>
</dbReference>
<evidence type="ECO:0000259" key="8">
    <source>
        <dbReference type="Pfam" id="PF02608"/>
    </source>
</evidence>
<comment type="caution">
    <text evidence="9">The sequence shown here is derived from an EMBL/GenBank/DDBJ whole genome shotgun (WGS) entry which is preliminary data.</text>
</comment>
<dbReference type="InterPro" id="IPR003760">
    <property type="entry name" value="PnrA-like"/>
</dbReference>
<gene>
    <name evidence="9" type="ORF">E6C64_15705</name>
</gene>
<accession>A0A4S4FID1</accession>
<comment type="similarity">
    <text evidence="2">Belongs to the BMP lipoprotein family.</text>
</comment>
<keyword evidence="7" id="KW-1133">Transmembrane helix</keyword>
<keyword evidence="7" id="KW-0812">Transmembrane</keyword>
<evidence type="ECO:0000256" key="7">
    <source>
        <dbReference type="SAM" id="Phobius"/>
    </source>
</evidence>
<keyword evidence="10" id="KW-1185">Reference proteome</keyword>
<dbReference type="EMBL" id="SSSM01000005">
    <property type="protein sequence ID" value="THG30080.1"/>
    <property type="molecule type" value="Genomic_DNA"/>
</dbReference>
<keyword evidence="6" id="KW-0449">Lipoprotein</keyword>
<dbReference type="GO" id="GO:0005886">
    <property type="term" value="C:plasma membrane"/>
    <property type="evidence" value="ECO:0007669"/>
    <property type="project" value="UniProtKB-SubCell"/>
</dbReference>
<dbReference type="Pfam" id="PF02608">
    <property type="entry name" value="Bmp"/>
    <property type="match status" value="1"/>
</dbReference>
<dbReference type="PANTHER" id="PTHR34296">
    <property type="entry name" value="TRANSCRIPTIONAL ACTIVATOR PROTEIN MED"/>
    <property type="match status" value="1"/>
</dbReference>
<dbReference type="Proteomes" id="UP000309133">
    <property type="component" value="Unassembled WGS sequence"/>
</dbReference>
<sequence>MRAPSLKLEMGILVEPSPYSVGNTAPPLSQKRILGMKRNVILGTAVIGLLLAVSGCAGTPSAPAADSSEDASAFKVGLVSDSGGFNDRGFNALSLAGLTLAEDAGVSFTSEARESASDSDLVPNLQYFAQQGYDLIIAVGFAQAGPVAEVAADYPDVDFAIVDVATEGDPALEDLDNVQGITFKEQEGAYLAGVLVGGLRASGFEKFDGDAIGTVGGEKQPSVDRFIAGFQQGIISQSPDTVLLNGYSQTFADQDACKQLANAQLDQGADAIFAVAGGCGLGALDAADQAGAWGIGVDADQAFLGDFILTSVVKKVDVAVSTVLKSFADGSFEGGTDVLYGIENDGVGIPAMSDAVPADVQAAVEAARAGIIDGSVVIDLTIK</sequence>
<name>A0A4S4FID1_9MICO</name>
<proteinExistence type="inferred from homology"/>
<dbReference type="SUPFAM" id="SSF53822">
    <property type="entry name" value="Periplasmic binding protein-like I"/>
    <property type="match status" value="1"/>
</dbReference>
<evidence type="ECO:0000256" key="1">
    <source>
        <dbReference type="ARBA" id="ARBA00004193"/>
    </source>
</evidence>
<dbReference type="CDD" id="cd06354">
    <property type="entry name" value="PBP1_PrnA-like"/>
    <property type="match status" value="1"/>
</dbReference>
<dbReference type="InterPro" id="IPR028082">
    <property type="entry name" value="Peripla_BP_I"/>
</dbReference>
<organism evidence="9 10">
    <name type="scientific">Naasia lichenicola</name>
    <dbReference type="NCBI Taxonomy" id="2565933"/>
    <lineage>
        <taxon>Bacteria</taxon>
        <taxon>Bacillati</taxon>
        <taxon>Actinomycetota</taxon>
        <taxon>Actinomycetes</taxon>
        <taxon>Micrococcales</taxon>
        <taxon>Microbacteriaceae</taxon>
        <taxon>Naasia</taxon>
    </lineage>
</organism>
<evidence type="ECO:0000256" key="5">
    <source>
        <dbReference type="ARBA" id="ARBA00023136"/>
    </source>
</evidence>
<evidence type="ECO:0000256" key="6">
    <source>
        <dbReference type="ARBA" id="ARBA00023288"/>
    </source>
</evidence>
<protein>
    <submittedName>
        <fullName evidence="9">BMP family ABC transporter substrate-binding protein</fullName>
    </submittedName>
</protein>
<keyword evidence="3" id="KW-1003">Cell membrane</keyword>
<evidence type="ECO:0000313" key="10">
    <source>
        <dbReference type="Proteomes" id="UP000309133"/>
    </source>
</evidence>
<evidence type="ECO:0000313" key="9">
    <source>
        <dbReference type="EMBL" id="THG30080.1"/>
    </source>
</evidence>
<dbReference type="InterPro" id="IPR050957">
    <property type="entry name" value="BMP_lipoprotein"/>
</dbReference>
<dbReference type="PANTHER" id="PTHR34296:SF2">
    <property type="entry name" value="ABC TRANSPORTER GUANOSINE-BINDING PROTEIN NUPN"/>
    <property type="match status" value="1"/>
</dbReference>
<evidence type="ECO:0000256" key="2">
    <source>
        <dbReference type="ARBA" id="ARBA00008610"/>
    </source>
</evidence>
<feature type="domain" description="ABC transporter substrate-binding protein PnrA-like" evidence="8">
    <location>
        <begin position="76"/>
        <end position="365"/>
    </location>
</feature>
<feature type="transmembrane region" description="Helical" evidence="7">
    <location>
        <begin position="40"/>
        <end position="60"/>
    </location>
</feature>
<keyword evidence="5 7" id="KW-0472">Membrane</keyword>
<evidence type="ECO:0000256" key="4">
    <source>
        <dbReference type="ARBA" id="ARBA00022729"/>
    </source>
</evidence>
<comment type="subcellular location">
    <subcellularLocation>
        <location evidence="1">Cell membrane</location>
        <topology evidence="1">Lipid-anchor</topology>
    </subcellularLocation>
</comment>
<keyword evidence="4" id="KW-0732">Signal</keyword>
<evidence type="ECO:0000256" key="3">
    <source>
        <dbReference type="ARBA" id="ARBA00022475"/>
    </source>
</evidence>